<comment type="caution">
    <text evidence="2">The sequence shown here is derived from an EMBL/GenBank/DDBJ whole genome shotgun (WGS) entry which is preliminary data.</text>
</comment>
<evidence type="ECO:0000313" key="2">
    <source>
        <dbReference type="EMBL" id="MFD1360788.1"/>
    </source>
</evidence>
<accession>A0ABW3ZRK4</accession>
<dbReference type="Proteomes" id="UP001597178">
    <property type="component" value="Unassembled WGS sequence"/>
</dbReference>
<protein>
    <submittedName>
        <fullName evidence="2">DUF5613 domain-containing protein</fullName>
    </submittedName>
</protein>
<sequence length="77" mass="9168">MSSLEEFKQSEANLKKFHQKYNQAHLKFEFPDNKKPNPGLQKYFDDNGYDTGFWNCMPSNQKTSLLRRKIRISALLR</sequence>
<dbReference type="RefSeq" id="WP_382397712.1">
    <property type="nucleotide sequence ID" value="NZ_JBHTNH010000003.1"/>
</dbReference>
<proteinExistence type="predicted"/>
<evidence type="ECO:0000313" key="3">
    <source>
        <dbReference type="Proteomes" id="UP001597178"/>
    </source>
</evidence>
<evidence type="ECO:0000259" key="1">
    <source>
        <dbReference type="Pfam" id="PF18467"/>
    </source>
</evidence>
<dbReference type="InterPro" id="IPR040549">
    <property type="entry name" value="DUF5613"/>
</dbReference>
<dbReference type="Pfam" id="PF18467">
    <property type="entry name" value="DUF5613"/>
    <property type="match status" value="1"/>
</dbReference>
<organism evidence="2 3">
    <name type="scientific">Lentibacillus salinarum</name>
    <dbReference type="NCBI Taxonomy" id="446820"/>
    <lineage>
        <taxon>Bacteria</taxon>
        <taxon>Bacillati</taxon>
        <taxon>Bacillota</taxon>
        <taxon>Bacilli</taxon>
        <taxon>Bacillales</taxon>
        <taxon>Bacillaceae</taxon>
        <taxon>Lentibacillus</taxon>
    </lineage>
</organism>
<dbReference type="EMBL" id="JBHTNH010000003">
    <property type="protein sequence ID" value="MFD1360788.1"/>
    <property type="molecule type" value="Genomic_DNA"/>
</dbReference>
<keyword evidence="3" id="KW-1185">Reference proteome</keyword>
<gene>
    <name evidence="2" type="ORF">ACFQ4A_03725</name>
</gene>
<feature type="domain" description="DUF5613" evidence="1">
    <location>
        <begin position="1"/>
        <end position="53"/>
    </location>
</feature>
<name>A0ABW3ZRK4_9BACI</name>
<dbReference type="Gene3D" id="3.40.630.30">
    <property type="match status" value="1"/>
</dbReference>
<reference evidence="3" key="1">
    <citation type="journal article" date="2019" name="Int. J. Syst. Evol. Microbiol.">
        <title>The Global Catalogue of Microorganisms (GCM) 10K type strain sequencing project: providing services to taxonomists for standard genome sequencing and annotation.</title>
        <authorList>
            <consortium name="The Broad Institute Genomics Platform"/>
            <consortium name="The Broad Institute Genome Sequencing Center for Infectious Disease"/>
            <person name="Wu L."/>
            <person name="Ma J."/>
        </authorList>
    </citation>
    <scope>NUCLEOTIDE SEQUENCE [LARGE SCALE GENOMIC DNA]</scope>
    <source>
        <strain evidence="3">CCUG 54822</strain>
    </source>
</reference>